<dbReference type="EMBL" id="JACHGF010000019">
    <property type="protein sequence ID" value="MBB5287479.1"/>
    <property type="molecule type" value="Genomic_DNA"/>
</dbReference>
<dbReference type="GO" id="GO:0003993">
    <property type="term" value="F:acid phosphatase activity"/>
    <property type="evidence" value="ECO:0007669"/>
    <property type="project" value="InterPro"/>
</dbReference>
<evidence type="ECO:0000313" key="3">
    <source>
        <dbReference type="EMBL" id="MBB5287479.1"/>
    </source>
</evidence>
<dbReference type="Proteomes" id="UP000557307">
    <property type="component" value="Unassembled WGS sequence"/>
</dbReference>
<name>A0A840U6N4_9BACT</name>
<dbReference type="RefSeq" id="WP_184179719.1">
    <property type="nucleotide sequence ID" value="NZ_JACHGF010000019.1"/>
</dbReference>
<dbReference type="SUPFAM" id="SSF49363">
    <property type="entry name" value="Purple acid phosphatase, N-terminal domain"/>
    <property type="match status" value="1"/>
</dbReference>
<evidence type="ECO:0000313" key="4">
    <source>
        <dbReference type="Proteomes" id="UP000557307"/>
    </source>
</evidence>
<gene>
    <name evidence="3" type="ORF">HNQ92_005643</name>
</gene>
<evidence type="ECO:0000256" key="1">
    <source>
        <dbReference type="ARBA" id="ARBA00022729"/>
    </source>
</evidence>
<protein>
    <submittedName>
        <fullName evidence="3">Putative phosphodiesterase</fullName>
    </submittedName>
</protein>
<dbReference type="PANTHER" id="PTHR45867:SF3">
    <property type="entry name" value="ACID PHOSPHATASE TYPE 7"/>
    <property type="match status" value="1"/>
</dbReference>
<dbReference type="Gene3D" id="3.60.21.10">
    <property type="match status" value="1"/>
</dbReference>
<dbReference type="InterPro" id="IPR004843">
    <property type="entry name" value="Calcineurin-like_PHP"/>
</dbReference>
<comment type="caution">
    <text evidence="3">The sequence shown here is derived from an EMBL/GenBank/DDBJ whole genome shotgun (WGS) entry which is preliminary data.</text>
</comment>
<sequence length="413" mass="46358">MKNKNIKRRTFLSGLSKAGLIGALPVVNLEAKKSPVAEPNVFLTAPYLQTLSAQAVTIMWVNSNKAYNWVEINKKGETPRKVTSAKHGLNQAYNRVNKIRVTGLTADTDYEYRVFSREILSFKPYKVTFGETIEQGPFTFKTPAEKEDEISFVVFNDLHNHPAIITEMLQKFAPEKDYDFVVYNGDAFDFCDGEGPILSDLIAPSNTMFSTSLPFVMVQGNHEPRGNFARQMFDYFDYPEERCYYAFTRGPVRFVVLDSGEDKPDSDDEYSGLVAFDPYREEQAQWLASEIQNPAFKKAAFRVVFIHIPMFEGKDWHGREHCAKLFNPLLNKGKVDLAISGHTHRYAARPANPATHHYPVLVGGGWGTGPGPAKGGTRTIIKVQATAKQLDAKMYIDDGTVVGSFDIARRGTK</sequence>
<reference evidence="3 4" key="1">
    <citation type="submission" date="2020-08" db="EMBL/GenBank/DDBJ databases">
        <title>Genomic Encyclopedia of Type Strains, Phase IV (KMG-IV): sequencing the most valuable type-strain genomes for metagenomic binning, comparative biology and taxonomic classification.</title>
        <authorList>
            <person name="Goeker M."/>
        </authorList>
    </citation>
    <scope>NUCLEOTIDE SEQUENCE [LARGE SCALE GENOMIC DNA]</scope>
    <source>
        <strain evidence="3 4">DSM 105074</strain>
    </source>
</reference>
<dbReference type="InterPro" id="IPR029052">
    <property type="entry name" value="Metallo-depent_PP-like"/>
</dbReference>
<proteinExistence type="predicted"/>
<keyword evidence="1" id="KW-0732">Signal</keyword>
<evidence type="ECO:0000259" key="2">
    <source>
        <dbReference type="Pfam" id="PF00149"/>
    </source>
</evidence>
<dbReference type="GO" id="GO:0046872">
    <property type="term" value="F:metal ion binding"/>
    <property type="evidence" value="ECO:0007669"/>
    <property type="project" value="InterPro"/>
</dbReference>
<dbReference type="AlphaFoldDB" id="A0A840U6N4"/>
<organism evidence="3 4">
    <name type="scientific">Rhabdobacter roseus</name>
    <dbReference type="NCBI Taxonomy" id="1655419"/>
    <lineage>
        <taxon>Bacteria</taxon>
        <taxon>Pseudomonadati</taxon>
        <taxon>Bacteroidota</taxon>
        <taxon>Cytophagia</taxon>
        <taxon>Cytophagales</taxon>
        <taxon>Cytophagaceae</taxon>
        <taxon>Rhabdobacter</taxon>
    </lineage>
</organism>
<accession>A0A840U6N4</accession>
<dbReference type="SUPFAM" id="SSF56300">
    <property type="entry name" value="Metallo-dependent phosphatases"/>
    <property type="match status" value="1"/>
</dbReference>
<dbReference type="Pfam" id="PF00149">
    <property type="entry name" value="Metallophos"/>
    <property type="match status" value="1"/>
</dbReference>
<dbReference type="InterPro" id="IPR008963">
    <property type="entry name" value="Purple_acid_Pase-like_N"/>
</dbReference>
<keyword evidence="4" id="KW-1185">Reference proteome</keyword>
<feature type="domain" description="Calcineurin-like phosphoesterase" evidence="2">
    <location>
        <begin position="151"/>
        <end position="346"/>
    </location>
</feature>
<dbReference type="PANTHER" id="PTHR45867">
    <property type="entry name" value="PURPLE ACID PHOSPHATASE"/>
    <property type="match status" value="1"/>
</dbReference>